<organism evidence="2 3">
    <name type="scientific">Methanomassiliicoccus intestinalis (strain Issoire-Mx1)</name>
    <dbReference type="NCBI Taxonomy" id="1295009"/>
    <lineage>
        <taxon>Archaea</taxon>
        <taxon>Methanobacteriati</taxon>
        <taxon>Thermoplasmatota</taxon>
        <taxon>Thermoplasmata</taxon>
        <taxon>Methanomassiliicoccales</taxon>
        <taxon>Methanomassiliicoccaceae</taxon>
        <taxon>Methanomassiliicoccus</taxon>
    </lineage>
</organism>
<dbReference type="InParanoid" id="R9T789"/>
<keyword evidence="3" id="KW-1185">Reference proteome</keyword>
<proteinExistence type="predicted"/>
<reference evidence="2 3" key="1">
    <citation type="journal article" date="2013" name="Genome Announc.">
        <title>Genome sequence of 'Candidatus Methanomassiliicoccus intestinalis' Issoire-Mx1, a third thermoplasmatales-related methanogenic archaeon from human feces.</title>
        <authorList>
            <person name="Borrel G."/>
            <person name="Harris H.M."/>
            <person name="Parisot N."/>
            <person name="Gaci N."/>
            <person name="Tottey W."/>
            <person name="Mihajlovski A."/>
            <person name="Deane J."/>
            <person name="Gribaldo S."/>
            <person name="Bardot O."/>
            <person name="Peyretaillade E."/>
            <person name="Peyret P."/>
            <person name="O'Toole P.W."/>
            <person name="Brugere J.F."/>
        </authorList>
    </citation>
    <scope>NUCLEOTIDE SEQUENCE [LARGE SCALE GENOMIC DNA]</scope>
    <source>
        <strain evidence="2 3">Issoire-Mx1</strain>
    </source>
</reference>
<name>R9T789_METII</name>
<dbReference type="RefSeq" id="WP_020448051.1">
    <property type="nucleotide sequence ID" value="NC_021353.1"/>
</dbReference>
<sequence>MKTEKRLTMALSVLVALMMLAVPLASSSNLFVDGGQTNSNGDAPNLGAAGDTYVLYFDFNVPENSLDAANLKSTFNGTASATNNIGTKGDGDNATAGSIEFSLIKGKTAQEDRILAYVKQPTGTGDSLKLITIGNVLTNLNTLVFDSREGYDLVSWKGTDGNSYYADSDAKIEKNMNYTANWELKSVTAYIENTDNTGSNPSTTPTASANTDPIEVTYDFKEFKVNVVIDGETKEYVKAYLVTEDADGNPIIEFNVSLSLNKTSLSTATVFNKTRPGSESIAGVGSDGFLITNYLMNPAPTEGYYVPVYNILTTDSNKKVVYDSKETGEKKYADYVSGNSQNSFNVNFELISTYTQLTISSILFDEDVAVYAYKGSSFTYADLLKFLTDPDLSGPENFEAPYITGDMTDFNSATGKLPVENNKYVLTGWNGSVLLNSTEKVTETSLTLDADTNSYKVVFMVNGEFEVVEVPFGTELSASLTKLDTNGVDHWVSPVTGKAYVSDAFSTFKEFRFSPDDIKDAETAGKSNDTFILIACFQPANKTAYAVFNAGTADFGDELVKTIVIPGEVNTPISKLPATPEKEGKNVFIGWMTPDYKRTDGKYTYTKDASKDDPIVYSSSQEYNKKNDVSSYTAKIESYKWTMSFSANGSVIGVLYYSQGASNTIAISNTDLTTNLVAYQYDGKMYKAADAKGGSSTAKDAFANIVSPLKAGYEFVQWNGAEGKKVISDVITPEITDTDYRSYTSSKQSIEKLTGDITVSAEFDAKPYIVQYANTFNSSSIYATTQIADVDETLKLFGDSVFIQEGYKLIGWSDRADGNGTKYDLGSNFTLSGEQYEKLKDTPGHLIGEDVTVTMYSIWEKVGSGSGSGDNTDGDNDNSNTDTYLLAGILVVIIILIIVVAVVLRKKN</sequence>
<dbReference type="EMBL" id="CP005934">
    <property type="protein sequence ID" value="AGN25526.1"/>
    <property type="molecule type" value="Genomic_DNA"/>
</dbReference>
<evidence type="ECO:0000256" key="1">
    <source>
        <dbReference type="SAM" id="Phobius"/>
    </source>
</evidence>
<protein>
    <submittedName>
        <fullName evidence="2">Uncharacterized protein</fullName>
    </submittedName>
</protein>
<dbReference type="KEGG" id="mer:MMINT_01180"/>
<keyword evidence="1" id="KW-1133">Transmembrane helix</keyword>
<accession>R9T789</accession>
<dbReference type="AlphaFoldDB" id="R9T789"/>
<dbReference type="HOGENOM" id="CLU_306894_0_0_2"/>
<evidence type="ECO:0000313" key="2">
    <source>
        <dbReference type="EMBL" id="AGN25526.1"/>
    </source>
</evidence>
<dbReference type="Proteomes" id="UP000014070">
    <property type="component" value="Chromosome"/>
</dbReference>
<gene>
    <name evidence="2" type="ORF">MMINT_01180</name>
</gene>
<dbReference type="InterPro" id="IPR013378">
    <property type="entry name" value="InlB-like_B-rpt"/>
</dbReference>
<keyword evidence="1" id="KW-0472">Membrane</keyword>
<feature type="transmembrane region" description="Helical" evidence="1">
    <location>
        <begin position="884"/>
        <end position="904"/>
    </location>
</feature>
<dbReference type="GeneID" id="41322560"/>
<dbReference type="Pfam" id="PF09479">
    <property type="entry name" value="Flg_new"/>
    <property type="match status" value="1"/>
</dbReference>
<keyword evidence="1" id="KW-0812">Transmembrane</keyword>
<evidence type="ECO:0000313" key="3">
    <source>
        <dbReference type="Proteomes" id="UP000014070"/>
    </source>
</evidence>